<dbReference type="Pfam" id="PF02547">
    <property type="entry name" value="Queuosine_synth"/>
    <property type="match status" value="1"/>
</dbReference>
<keyword evidence="5" id="KW-0949">S-adenosyl-L-methionine</keyword>
<dbReference type="PANTHER" id="PTHR30307:SF0">
    <property type="entry name" value="S-ADENOSYLMETHIONINE:TRNA RIBOSYLTRANSFERASE-ISOMERASE"/>
    <property type="match status" value="1"/>
</dbReference>
<evidence type="ECO:0000313" key="7">
    <source>
        <dbReference type="EMBL" id="SVE37015.1"/>
    </source>
</evidence>
<dbReference type="Gene3D" id="3.40.1780.10">
    <property type="entry name" value="QueA-like"/>
    <property type="match status" value="1"/>
</dbReference>
<dbReference type="InterPro" id="IPR036100">
    <property type="entry name" value="QueA_sf"/>
</dbReference>
<dbReference type="InterPro" id="IPR042118">
    <property type="entry name" value="QueA_dom1"/>
</dbReference>
<dbReference type="FunFam" id="3.40.1780.10:FF:000001">
    <property type="entry name" value="S-adenosylmethionine:tRNA ribosyltransferase-isomerase"/>
    <property type="match status" value="1"/>
</dbReference>
<accession>A0A383CYI0</accession>
<keyword evidence="4" id="KW-0808">Transferase</keyword>
<comment type="subcellular location">
    <subcellularLocation>
        <location evidence="1">Cytoplasm</location>
    </subcellularLocation>
</comment>
<comment type="subunit">
    <text evidence="2">Monomer.</text>
</comment>
<keyword evidence="3" id="KW-0963">Cytoplasm</keyword>
<evidence type="ECO:0000256" key="1">
    <source>
        <dbReference type="ARBA" id="ARBA00004496"/>
    </source>
</evidence>
<name>A0A383CYI0_9ZZZZ</name>
<proteinExistence type="predicted"/>
<keyword evidence="6" id="KW-0671">Queuosine biosynthesis</keyword>
<evidence type="ECO:0008006" key="8">
    <source>
        <dbReference type="Google" id="ProtNLM"/>
    </source>
</evidence>
<sequence length="181" mass="20315">LNNPSSVAAPTAGLHFDETLLTSLVSMGVKLAKISLKIGMGTFQPIRESIVENHKIHKELIEIDKTSIDLIKESKKRNGRVICVGTTSLRCIESVCEKNEGKLTPFKGETDLFIYPGYKFQLVDGLITNFHLPRSSLLLLVSAFAGHKRIMSAYNYAIKNQYRFYSYGDAMFINPKDINKK</sequence>
<evidence type="ECO:0000256" key="2">
    <source>
        <dbReference type="ARBA" id="ARBA00011245"/>
    </source>
</evidence>
<dbReference type="GO" id="GO:0005737">
    <property type="term" value="C:cytoplasm"/>
    <property type="evidence" value="ECO:0007669"/>
    <property type="project" value="UniProtKB-SubCell"/>
</dbReference>
<evidence type="ECO:0000256" key="3">
    <source>
        <dbReference type="ARBA" id="ARBA00022490"/>
    </source>
</evidence>
<dbReference type="PANTHER" id="PTHR30307">
    <property type="entry name" value="S-ADENOSYLMETHIONINE:TRNA RIBOSYLTRANSFERASE-ISOMERASE"/>
    <property type="match status" value="1"/>
</dbReference>
<dbReference type="GO" id="GO:0008616">
    <property type="term" value="P:tRNA queuosine(34) biosynthetic process"/>
    <property type="evidence" value="ECO:0007669"/>
    <property type="project" value="UniProtKB-KW"/>
</dbReference>
<gene>
    <name evidence="7" type="ORF">METZ01_LOCUS489869</name>
</gene>
<protein>
    <recommendedName>
        <fullName evidence="8">S-adenosylmethionine:tRNA ribosyltransferase-isomerase</fullName>
    </recommendedName>
</protein>
<dbReference type="AlphaFoldDB" id="A0A383CYI0"/>
<organism evidence="7">
    <name type="scientific">marine metagenome</name>
    <dbReference type="NCBI Taxonomy" id="408172"/>
    <lineage>
        <taxon>unclassified sequences</taxon>
        <taxon>metagenomes</taxon>
        <taxon>ecological metagenomes</taxon>
    </lineage>
</organism>
<dbReference type="InterPro" id="IPR003699">
    <property type="entry name" value="QueA"/>
</dbReference>
<reference evidence="7" key="1">
    <citation type="submission" date="2018-05" db="EMBL/GenBank/DDBJ databases">
        <authorList>
            <person name="Lanie J.A."/>
            <person name="Ng W.-L."/>
            <person name="Kazmierczak K.M."/>
            <person name="Andrzejewski T.M."/>
            <person name="Davidsen T.M."/>
            <person name="Wayne K.J."/>
            <person name="Tettelin H."/>
            <person name="Glass J.I."/>
            <person name="Rusch D."/>
            <person name="Podicherti R."/>
            <person name="Tsui H.-C.T."/>
            <person name="Winkler M.E."/>
        </authorList>
    </citation>
    <scope>NUCLEOTIDE SEQUENCE</scope>
</reference>
<evidence type="ECO:0000256" key="4">
    <source>
        <dbReference type="ARBA" id="ARBA00022679"/>
    </source>
</evidence>
<feature type="non-terminal residue" evidence="7">
    <location>
        <position position="1"/>
    </location>
</feature>
<dbReference type="GO" id="GO:0051075">
    <property type="term" value="F:S-adenosylmethionine:tRNA ribosyltransferase-isomerase activity"/>
    <property type="evidence" value="ECO:0007669"/>
    <property type="project" value="TreeGrafter"/>
</dbReference>
<evidence type="ECO:0000256" key="6">
    <source>
        <dbReference type="ARBA" id="ARBA00022785"/>
    </source>
</evidence>
<dbReference type="EMBL" id="UINC01212611">
    <property type="protein sequence ID" value="SVE37015.1"/>
    <property type="molecule type" value="Genomic_DNA"/>
</dbReference>
<evidence type="ECO:0000256" key="5">
    <source>
        <dbReference type="ARBA" id="ARBA00022691"/>
    </source>
</evidence>
<dbReference type="SUPFAM" id="SSF111337">
    <property type="entry name" value="QueA-like"/>
    <property type="match status" value="1"/>
</dbReference>